<evidence type="ECO:0000313" key="17">
    <source>
        <dbReference type="EMBL" id="PNF17908.1"/>
    </source>
</evidence>
<dbReference type="EMBL" id="NEVH01023953">
    <property type="protein sequence ID" value="PNF17907.1"/>
    <property type="molecule type" value="Genomic_DNA"/>
</dbReference>
<comment type="caution">
    <text evidence="17">The sequence shown here is derived from an EMBL/GenBank/DDBJ whole genome shotgun (WGS) entry which is preliminary data.</text>
</comment>
<evidence type="ECO:0000256" key="1">
    <source>
        <dbReference type="ARBA" id="ARBA00000928"/>
    </source>
</evidence>
<organism evidence="17 18">
    <name type="scientific">Cryptotermes secundus</name>
    <dbReference type="NCBI Taxonomy" id="105785"/>
    <lineage>
        <taxon>Eukaryota</taxon>
        <taxon>Metazoa</taxon>
        <taxon>Ecdysozoa</taxon>
        <taxon>Arthropoda</taxon>
        <taxon>Hexapoda</taxon>
        <taxon>Insecta</taxon>
        <taxon>Pterygota</taxon>
        <taxon>Neoptera</taxon>
        <taxon>Polyneoptera</taxon>
        <taxon>Dictyoptera</taxon>
        <taxon>Blattodea</taxon>
        <taxon>Blattoidea</taxon>
        <taxon>Termitoidae</taxon>
        <taxon>Kalotermitidae</taxon>
        <taxon>Cryptotermitinae</taxon>
        <taxon>Cryptotermes</taxon>
    </lineage>
</organism>
<evidence type="ECO:0000256" key="14">
    <source>
        <dbReference type="ARBA" id="ARBA00044536"/>
    </source>
</evidence>
<dbReference type="EC" id="3.1.26.5" evidence="5"/>
<dbReference type="AlphaFoldDB" id="A0A2J7PNK3"/>
<gene>
    <name evidence="17" type="ORF">B7P43_G02240</name>
</gene>
<comment type="cofactor">
    <cofactor evidence="2">
        <name>Mg(2+)</name>
        <dbReference type="ChEBI" id="CHEBI:18420"/>
    </cofactor>
</comment>
<evidence type="ECO:0000256" key="5">
    <source>
        <dbReference type="ARBA" id="ARBA00012179"/>
    </source>
</evidence>
<dbReference type="EMBL" id="NEVH01023953">
    <property type="protein sequence ID" value="PNF17908.1"/>
    <property type="molecule type" value="Genomic_DNA"/>
</dbReference>
<evidence type="ECO:0000256" key="6">
    <source>
        <dbReference type="ARBA" id="ARBA00022694"/>
    </source>
</evidence>
<comment type="similarity">
    <text evidence="4">Belongs to the PPR family. P subfamily.</text>
</comment>
<dbReference type="InterPro" id="IPR011990">
    <property type="entry name" value="TPR-like_helical_dom_sf"/>
</dbReference>
<evidence type="ECO:0000256" key="15">
    <source>
        <dbReference type="ARBA" id="ARBA00044559"/>
    </source>
</evidence>
<evidence type="ECO:0000256" key="3">
    <source>
        <dbReference type="ARBA" id="ARBA00004173"/>
    </source>
</evidence>
<comment type="catalytic activity">
    <reaction evidence="1">
        <text>Endonucleolytic cleavage of RNA, removing 5'-extranucleotides from tRNA precursor.</text>
        <dbReference type="EC" id="3.1.26.5"/>
    </reaction>
</comment>
<dbReference type="PANTHER" id="PTHR13547">
    <property type="match status" value="1"/>
</dbReference>
<keyword evidence="11" id="KW-0460">Magnesium</keyword>
<dbReference type="OrthoDB" id="46913at2759"/>
<dbReference type="STRING" id="105785.A0A2J7PNK3"/>
<keyword evidence="10" id="KW-0862">Zinc</keyword>
<dbReference type="CDD" id="cd18718">
    <property type="entry name" value="PIN_PRORP"/>
    <property type="match status" value="1"/>
</dbReference>
<keyword evidence="18" id="KW-1185">Reference proteome</keyword>
<dbReference type="GO" id="GO:0030678">
    <property type="term" value="C:mitochondrial ribonuclease P complex"/>
    <property type="evidence" value="ECO:0007669"/>
    <property type="project" value="TreeGrafter"/>
</dbReference>
<evidence type="ECO:0000259" key="16">
    <source>
        <dbReference type="Pfam" id="PF16953"/>
    </source>
</evidence>
<dbReference type="FunCoup" id="A0A2J7PNK3">
    <property type="interactions" value="1278"/>
</dbReference>
<evidence type="ECO:0000256" key="13">
    <source>
        <dbReference type="ARBA" id="ARBA00023128"/>
    </source>
</evidence>
<evidence type="ECO:0000256" key="7">
    <source>
        <dbReference type="ARBA" id="ARBA00022722"/>
    </source>
</evidence>
<evidence type="ECO:0000256" key="2">
    <source>
        <dbReference type="ARBA" id="ARBA00001946"/>
    </source>
</evidence>
<dbReference type="Pfam" id="PF16953">
    <property type="entry name" value="PRORP"/>
    <property type="match status" value="1"/>
</dbReference>
<dbReference type="Proteomes" id="UP000235965">
    <property type="component" value="Unassembled WGS sequence"/>
</dbReference>
<dbReference type="Gene3D" id="3.40.50.11980">
    <property type="match status" value="1"/>
</dbReference>
<evidence type="ECO:0000256" key="8">
    <source>
        <dbReference type="ARBA" id="ARBA00022723"/>
    </source>
</evidence>
<accession>A0A2J7PNK3</accession>
<keyword evidence="12" id="KW-0809">Transit peptide</keyword>
<dbReference type="GO" id="GO:0001682">
    <property type="term" value="P:tRNA 5'-leader removal"/>
    <property type="evidence" value="ECO:0007669"/>
    <property type="project" value="TreeGrafter"/>
</dbReference>
<feature type="domain" description="PRORP" evidence="16">
    <location>
        <begin position="337"/>
        <end position="577"/>
    </location>
</feature>
<keyword evidence="13" id="KW-0496">Mitochondrion</keyword>
<evidence type="ECO:0000313" key="18">
    <source>
        <dbReference type="Proteomes" id="UP000235965"/>
    </source>
</evidence>
<dbReference type="PANTHER" id="PTHR13547:SF1">
    <property type="entry name" value="MITOCHONDRIAL RIBONUCLEASE P CATALYTIC SUBUNIT"/>
    <property type="match status" value="1"/>
</dbReference>
<keyword evidence="7" id="KW-0540">Nuclease</keyword>
<dbReference type="GO" id="GO:0046872">
    <property type="term" value="F:metal ion binding"/>
    <property type="evidence" value="ECO:0007669"/>
    <property type="project" value="UniProtKB-KW"/>
</dbReference>
<comment type="subcellular location">
    <subcellularLocation>
        <location evidence="3">Mitochondrion</location>
    </subcellularLocation>
</comment>
<reference evidence="17 18" key="1">
    <citation type="submission" date="2017-12" db="EMBL/GenBank/DDBJ databases">
        <title>Hemimetabolous genomes reveal molecular basis of termite eusociality.</title>
        <authorList>
            <person name="Harrison M.C."/>
            <person name="Jongepier E."/>
            <person name="Robertson H.M."/>
            <person name="Arning N."/>
            <person name="Bitard-Feildel T."/>
            <person name="Chao H."/>
            <person name="Childers C.P."/>
            <person name="Dinh H."/>
            <person name="Doddapaneni H."/>
            <person name="Dugan S."/>
            <person name="Gowin J."/>
            <person name="Greiner C."/>
            <person name="Han Y."/>
            <person name="Hu H."/>
            <person name="Hughes D.S.T."/>
            <person name="Huylmans A.-K."/>
            <person name="Kemena C."/>
            <person name="Kremer L.P.M."/>
            <person name="Lee S.L."/>
            <person name="Lopez-Ezquerra A."/>
            <person name="Mallet L."/>
            <person name="Monroy-Kuhn J.M."/>
            <person name="Moser A."/>
            <person name="Murali S.C."/>
            <person name="Muzny D.M."/>
            <person name="Otani S."/>
            <person name="Piulachs M.-D."/>
            <person name="Poelchau M."/>
            <person name="Qu J."/>
            <person name="Schaub F."/>
            <person name="Wada-Katsumata A."/>
            <person name="Worley K.C."/>
            <person name="Xie Q."/>
            <person name="Ylla G."/>
            <person name="Poulsen M."/>
            <person name="Gibbs R.A."/>
            <person name="Schal C."/>
            <person name="Richards S."/>
            <person name="Belles X."/>
            <person name="Korb J."/>
            <person name="Bornberg-Bauer E."/>
        </authorList>
    </citation>
    <scope>NUCLEOTIDE SEQUENCE [LARGE SCALE GENOMIC DNA]</scope>
    <source>
        <tissue evidence="17">Whole body</tissue>
    </source>
</reference>
<dbReference type="GO" id="GO:0004526">
    <property type="term" value="F:ribonuclease P activity"/>
    <property type="evidence" value="ECO:0007669"/>
    <property type="project" value="UniProtKB-EC"/>
</dbReference>
<evidence type="ECO:0000256" key="4">
    <source>
        <dbReference type="ARBA" id="ARBA00007626"/>
    </source>
</evidence>
<evidence type="ECO:0000256" key="10">
    <source>
        <dbReference type="ARBA" id="ARBA00022833"/>
    </source>
</evidence>
<evidence type="ECO:0000256" key="12">
    <source>
        <dbReference type="ARBA" id="ARBA00022946"/>
    </source>
</evidence>
<protein>
    <recommendedName>
        <fullName evidence="14">Mitochondrial ribonuclease P catalytic subunit</fullName>
        <ecNumber evidence="5">3.1.26.5</ecNumber>
    </recommendedName>
    <alternativeName>
        <fullName evidence="15">Mitochondrial ribonuclease P protein 3</fullName>
    </alternativeName>
</protein>
<keyword evidence="8" id="KW-0479">Metal-binding</keyword>
<dbReference type="Gene3D" id="1.25.40.10">
    <property type="entry name" value="Tetratricopeptide repeat domain"/>
    <property type="match status" value="1"/>
</dbReference>
<keyword evidence="9" id="KW-0378">Hydrolase</keyword>
<sequence length="599" mass="67789">MSGPLKCIFSLQKCLQTFATLRCLLPSVYISTRECKWSGVNLCPAFRIATFPGPTHSFSTDISKNDTCAVLQSQDEKNSDSDEDNTAQDEDILVSVITKGKQLSSSEWEKIKDQVLAKNRGINGSNIDAITIGLCGRFMQLDMGLSYLEHLSLSGKKLNIATIAQVMRMCYSCRLKGIDEQFILSMYENLHSRCPVLDGYTAESAILGLCLTRHWKVGLDLLDMAKLTCIPGGMEYNVLVKTAYDNNEPNISLRLINEMLQLGRSIRPEVFHAQLDYCNRMSAGEKVERWKMVEEILSMFVEHDLKPTVDVAERIRVWYLEAADPHTEVQAQLSSVTDGGICKSCQKYLNPITITKEEFGALQSAFMDKVVVGADIFRKSTPEEIKEFKNFVKMTAPYDMVIDGLNIAFTAGPKKALSSQALARTLHHVVKYFVMKSKKVLILGRKHMQTWSPCYMDYIYRNAHVFLADNLSQDDPLLLYAALYSGMGTKFLSRDLMRGHAYRLENKSLRSTFKLWQLQHQCQLKYVTQAGKVHLKFPLTFNPMAQVSRDGSWHIPYEMEFVGSPSQSFEAPTTWLCLRSGKLSPSLSQVRHKKISRMS</sequence>
<dbReference type="InterPro" id="IPR033495">
    <property type="entry name" value="MRPP3_PIN_dom"/>
</dbReference>
<keyword evidence="6" id="KW-0819">tRNA processing</keyword>
<evidence type="ECO:0000256" key="9">
    <source>
        <dbReference type="ARBA" id="ARBA00022801"/>
    </source>
</evidence>
<dbReference type="InterPro" id="IPR031595">
    <property type="entry name" value="PRORP_C"/>
</dbReference>
<evidence type="ECO:0000256" key="11">
    <source>
        <dbReference type="ARBA" id="ARBA00022842"/>
    </source>
</evidence>
<name>A0A2J7PNK3_9NEOP</name>
<dbReference type="GO" id="GO:0097745">
    <property type="term" value="P:mitochondrial tRNA 5'-end processing"/>
    <property type="evidence" value="ECO:0007669"/>
    <property type="project" value="TreeGrafter"/>
</dbReference>
<proteinExistence type="inferred from homology"/>
<dbReference type="InParanoid" id="A0A2J7PNK3"/>